<evidence type="ECO:0000313" key="2">
    <source>
        <dbReference type="Proteomes" id="UP001283361"/>
    </source>
</evidence>
<organism evidence="1 2">
    <name type="scientific">Elysia crispata</name>
    <name type="common">lettuce slug</name>
    <dbReference type="NCBI Taxonomy" id="231223"/>
    <lineage>
        <taxon>Eukaryota</taxon>
        <taxon>Metazoa</taxon>
        <taxon>Spiralia</taxon>
        <taxon>Lophotrochozoa</taxon>
        <taxon>Mollusca</taxon>
        <taxon>Gastropoda</taxon>
        <taxon>Heterobranchia</taxon>
        <taxon>Euthyneura</taxon>
        <taxon>Panpulmonata</taxon>
        <taxon>Sacoglossa</taxon>
        <taxon>Placobranchoidea</taxon>
        <taxon>Plakobranchidae</taxon>
        <taxon>Elysia</taxon>
    </lineage>
</organism>
<dbReference type="AlphaFoldDB" id="A0AAE0Z9M0"/>
<evidence type="ECO:0000313" key="1">
    <source>
        <dbReference type="EMBL" id="KAK3765288.1"/>
    </source>
</evidence>
<reference evidence="1" key="1">
    <citation type="journal article" date="2023" name="G3 (Bethesda)">
        <title>A reference genome for the long-term kleptoplast-retaining sea slug Elysia crispata morphotype clarki.</title>
        <authorList>
            <person name="Eastman K.E."/>
            <person name="Pendleton A.L."/>
            <person name="Shaikh M.A."/>
            <person name="Suttiyut T."/>
            <person name="Ogas R."/>
            <person name="Tomko P."/>
            <person name="Gavelis G."/>
            <person name="Widhalm J.R."/>
            <person name="Wisecaver J.H."/>
        </authorList>
    </citation>
    <scope>NUCLEOTIDE SEQUENCE</scope>
    <source>
        <strain evidence="1">ECLA1</strain>
    </source>
</reference>
<name>A0AAE0Z9M0_9GAST</name>
<protein>
    <submittedName>
        <fullName evidence="1">Uncharacterized protein</fullName>
    </submittedName>
</protein>
<comment type="caution">
    <text evidence="1">The sequence shown here is derived from an EMBL/GenBank/DDBJ whole genome shotgun (WGS) entry which is preliminary data.</text>
</comment>
<proteinExistence type="predicted"/>
<dbReference type="Proteomes" id="UP001283361">
    <property type="component" value="Unassembled WGS sequence"/>
</dbReference>
<sequence>MDEVPRPIKVEVFRAPGVNGCVVDVFFKRLCPQVQVTHWAILGGGVLEVAFILGGAQPLPLVVVPANQFGSFARLWVVYHEVSGIEVASAHLCQGLDPVESLRCIPLKLMIRAGWRMVSNPVASTWPFVVVFLPRVLIFRRIKWCVSISKSTRRVSTIRNGHSVSMRTLFKSSGHSGVHSSGDTIMGFDASVDWLSMTYSGAAMSDSNTRLFRSSSSLQASQSP</sequence>
<keyword evidence="2" id="KW-1185">Reference proteome</keyword>
<dbReference type="EMBL" id="JAWDGP010004323">
    <property type="protein sequence ID" value="KAK3765288.1"/>
    <property type="molecule type" value="Genomic_DNA"/>
</dbReference>
<gene>
    <name evidence="1" type="ORF">RRG08_062848</name>
</gene>
<accession>A0AAE0Z9M0</accession>